<reference evidence="1 2" key="1">
    <citation type="submission" date="2024-03" db="EMBL/GenBank/DDBJ databases">
        <title>Bacilli Hybrid Assemblies.</title>
        <authorList>
            <person name="Kovac J."/>
        </authorList>
    </citation>
    <scope>NUCLEOTIDE SEQUENCE [LARGE SCALE GENOMIC DNA]</scope>
    <source>
        <strain evidence="1 2">FSL M8-0022</strain>
    </source>
</reference>
<dbReference type="Proteomes" id="UP001459714">
    <property type="component" value="Unassembled WGS sequence"/>
</dbReference>
<dbReference type="EMBL" id="JBBYAK010000002">
    <property type="protein sequence ID" value="MEL3959368.1"/>
    <property type="molecule type" value="Genomic_DNA"/>
</dbReference>
<evidence type="ECO:0000313" key="1">
    <source>
        <dbReference type="EMBL" id="MEL3959368.1"/>
    </source>
</evidence>
<name>A0ABU9K2J0_9BACI</name>
<accession>A0ABU9K2J0</accession>
<sequence>MKINETLSATIQKDNTIKLRDKETKAVINLTYNELQQIVKLYEKEQAKRTKLEKINNKIEECKKHGFEVKKERDWLWLISTDGRYNKKEYNKLHKIEVINKDEETEILKSLGFEYSSWRCQFYWDSTKHDN</sequence>
<comment type="caution">
    <text evidence="1">The sequence shown here is derived from an EMBL/GenBank/DDBJ whole genome shotgun (WGS) entry which is preliminary data.</text>
</comment>
<proteinExistence type="predicted"/>
<organism evidence="1 2">
    <name type="scientific">Caldifermentibacillus hisashii</name>
    <dbReference type="NCBI Taxonomy" id="996558"/>
    <lineage>
        <taxon>Bacteria</taxon>
        <taxon>Bacillati</taxon>
        <taxon>Bacillota</taxon>
        <taxon>Bacilli</taxon>
        <taxon>Bacillales</taxon>
        <taxon>Bacillaceae</taxon>
        <taxon>Caldifermentibacillus</taxon>
    </lineage>
</organism>
<evidence type="ECO:0000313" key="2">
    <source>
        <dbReference type="Proteomes" id="UP001459714"/>
    </source>
</evidence>
<protein>
    <submittedName>
        <fullName evidence="1">Uncharacterized protein</fullName>
    </submittedName>
</protein>
<dbReference type="RefSeq" id="WP_342021006.1">
    <property type="nucleotide sequence ID" value="NZ_JBBYAK010000002.1"/>
</dbReference>
<gene>
    <name evidence="1" type="ORF">NST17_19635</name>
</gene>
<keyword evidence="2" id="KW-1185">Reference proteome</keyword>